<protein>
    <submittedName>
        <fullName evidence="1">Uncharacterized protein</fullName>
    </submittedName>
</protein>
<accession>A0ABN0J8L6</accession>
<keyword evidence="2" id="KW-1185">Reference proteome</keyword>
<dbReference type="EMBL" id="AMWZ01000001">
    <property type="protein sequence ID" value="EMR14807.1"/>
    <property type="molecule type" value="Genomic_DNA"/>
</dbReference>
<evidence type="ECO:0000313" key="1">
    <source>
        <dbReference type="EMBL" id="EMR14807.1"/>
    </source>
</evidence>
<dbReference type="RefSeq" id="WP_004994576.1">
    <property type="nucleotide sequence ID" value="NZ_AMWZ01000001.1"/>
</dbReference>
<sequence>MNFVKNILKNTLLMAQISAAMLGFKTIDLFQDEVNAQLAPLKRALKFFYTKRKLNETLEIINLSPREIYIILNELNKEDINNLSPKQIYQILKKQTKDKMLNVSEEWENINNIINNADYETIKKLHFIFVKYKLYNDEKILLNKILRIINLSPQQIYIAFNKNNIDNLSLQKKDEMLNLSTDYTMSENIDNINWETINDIINDADFETIKQWNLRFGRYYYNNLYQKNNIFNN</sequence>
<comment type="caution">
    <text evidence="1">The sequence shown here is derived from an EMBL/GenBank/DDBJ whole genome shotgun (WGS) entry which is preliminary data.</text>
</comment>
<dbReference type="Proteomes" id="UP000014082">
    <property type="component" value="Unassembled WGS sequence"/>
</dbReference>
<evidence type="ECO:0000313" key="2">
    <source>
        <dbReference type="Proteomes" id="UP000014082"/>
    </source>
</evidence>
<gene>
    <name evidence="1" type="ORF">PNWB_v1c0300</name>
</gene>
<proteinExistence type="predicted"/>
<reference evidence="1 2" key="1">
    <citation type="journal article" date="2013" name="PLoS ONE">
        <title>Comparative analysis of the peanut witches'-broom phytoplasma genome reveals horizontal transfer of potential mobile units and effectors.</title>
        <authorList>
            <person name="Chung W.C."/>
            <person name="Chen L.L."/>
            <person name="Lo W.S."/>
            <person name="Lin C.P."/>
            <person name="Kuo C.H."/>
        </authorList>
    </citation>
    <scope>NUCLEOTIDE SEQUENCE [LARGE SCALE GENOMIC DNA]</scope>
    <source>
        <strain evidence="1 2">NTU2011</strain>
    </source>
</reference>
<name>A0ABN0J8L6_PEWBP</name>
<organism evidence="1 2">
    <name type="scientific">Peanut witches'-broom phytoplasma NTU2011</name>
    <dbReference type="NCBI Taxonomy" id="1163385"/>
    <lineage>
        <taxon>Bacteria</taxon>
        <taxon>Bacillati</taxon>
        <taxon>Mycoplasmatota</taxon>
        <taxon>Mollicutes</taxon>
        <taxon>Acholeplasmatales</taxon>
        <taxon>Acholeplasmataceae</taxon>
        <taxon>Candidatus Phytoplasma</taxon>
        <taxon>16SrII (Peanut WB group)</taxon>
    </lineage>
</organism>